<protein>
    <submittedName>
        <fullName evidence="1">Uncharacterized protein</fullName>
    </submittedName>
</protein>
<dbReference type="AlphaFoldDB" id="A0A8E2EWA9"/>
<evidence type="ECO:0000313" key="2">
    <source>
        <dbReference type="Proteomes" id="UP000250140"/>
    </source>
</evidence>
<reference evidence="1 2" key="1">
    <citation type="journal article" date="2016" name="Nat. Commun.">
        <title>Ectomycorrhizal ecology is imprinted in the genome of the dominant symbiotic fungus Cenococcum geophilum.</title>
        <authorList>
            <consortium name="DOE Joint Genome Institute"/>
            <person name="Peter M."/>
            <person name="Kohler A."/>
            <person name="Ohm R.A."/>
            <person name="Kuo A."/>
            <person name="Krutzmann J."/>
            <person name="Morin E."/>
            <person name="Arend M."/>
            <person name="Barry K.W."/>
            <person name="Binder M."/>
            <person name="Choi C."/>
            <person name="Clum A."/>
            <person name="Copeland A."/>
            <person name="Grisel N."/>
            <person name="Haridas S."/>
            <person name="Kipfer T."/>
            <person name="LaButti K."/>
            <person name="Lindquist E."/>
            <person name="Lipzen A."/>
            <person name="Maire R."/>
            <person name="Meier B."/>
            <person name="Mihaltcheva S."/>
            <person name="Molinier V."/>
            <person name="Murat C."/>
            <person name="Poggeler S."/>
            <person name="Quandt C.A."/>
            <person name="Sperisen C."/>
            <person name="Tritt A."/>
            <person name="Tisserant E."/>
            <person name="Crous P.W."/>
            <person name="Henrissat B."/>
            <person name="Nehls U."/>
            <person name="Egli S."/>
            <person name="Spatafora J.W."/>
            <person name="Grigoriev I.V."/>
            <person name="Martin F.M."/>
        </authorList>
    </citation>
    <scope>NUCLEOTIDE SEQUENCE [LARGE SCALE GENOMIC DNA]</scope>
    <source>
        <strain evidence="1 2">CBS 207.34</strain>
    </source>
</reference>
<sequence length="117" mass="13275">MCYLQLTLSLRDFFARRKPRRGISISNCETSHIIRVAQRLQRDACCLPALFLRESWMSHPMLTSKANLACLPAPLSPSRKRKSYSGISAIGFAVFHQKRRNALILGIPEETLCQSNL</sequence>
<name>A0A8E2EWA9_9PEZI</name>
<dbReference type="EMBL" id="KV750153">
    <property type="protein sequence ID" value="OCL06039.1"/>
    <property type="molecule type" value="Genomic_DNA"/>
</dbReference>
<keyword evidence="2" id="KW-1185">Reference proteome</keyword>
<gene>
    <name evidence="1" type="ORF">AOQ84DRAFT_86086</name>
</gene>
<proteinExistence type="predicted"/>
<accession>A0A8E2EWA9</accession>
<organism evidence="1 2">
    <name type="scientific">Glonium stellatum</name>
    <dbReference type="NCBI Taxonomy" id="574774"/>
    <lineage>
        <taxon>Eukaryota</taxon>
        <taxon>Fungi</taxon>
        <taxon>Dikarya</taxon>
        <taxon>Ascomycota</taxon>
        <taxon>Pezizomycotina</taxon>
        <taxon>Dothideomycetes</taxon>
        <taxon>Pleosporomycetidae</taxon>
        <taxon>Gloniales</taxon>
        <taxon>Gloniaceae</taxon>
        <taxon>Glonium</taxon>
    </lineage>
</organism>
<evidence type="ECO:0000313" key="1">
    <source>
        <dbReference type="EMBL" id="OCL06039.1"/>
    </source>
</evidence>
<dbReference type="Proteomes" id="UP000250140">
    <property type="component" value="Unassembled WGS sequence"/>
</dbReference>